<keyword evidence="3" id="KW-1185">Reference proteome</keyword>
<dbReference type="Proteomes" id="UP001152747">
    <property type="component" value="Unassembled WGS sequence"/>
</dbReference>
<dbReference type="AlphaFoldDB" id="A0A9P1MXV1"/>
<reference evidence="2" key="1">
    <citation type="submission" date="2022-11" db="EMBL/GenBank/DDBJ databases">
        <authorList>
            <person name="Kikuchi T."/>
        </authorList>
    </citation>
    <scope>NUCLEOTIDE SEQUENCE</scope>
    <source>
        <strain evidence="2">PS1010</strain>
    </source>
</reference>
<comment type="caution">
    <text evidence="2">The sequence shown here is derived from an EMBL/GenBank/DDBJ whole genome shotgun (WGS) entry which is preliminary data.</text>
</comment>
<protein>
    <submittedName>
        <fullName evidence="2">Uncharacterized protein</fullName>
    </submittedName>
</protein>
<gene>
    <name evidence="2" type="ORF">CAMP_LOCUS2673</name>
</gene>
<name>A0A9P1MXV1_9PELO</name>
<feature type="signal peptide" evidence="1">
    <location>
        <begin position="1"/>
        <end position="20"/>
    </location>
</feature>
<feature type="chain" id="PRO_5040253586" evidence="1">
    <location>
        <begin position="21"/>
        <end position="95"/>
    </location>
</feature>
<keyword evidence="1" id="KW-0732">Signal</keyword>
<evidence type="ECO:0000313" key="3">
    <source>
        <dbReference type="Proteomes" id="UP001152747"/>
    </source>
</evidence>
<proteinExistence type="predicted"/>
<dbReference type="EMBL" id="CANHGI010000001">
    <property type="protein sequence ID" value="CAI5440036.1"/>
    <property type="molecule type" value="Genomic_DNA"/>
</dbReference>
<evidence type="ECO:0000256" key="1">
    <source>
        <dbReference type="SAM" id="SignalP"/>
    </source>
</evidence>
<sequence length="95" mass="10966">MFPLKIVFLTLLLLIDLVLTRNHDYTPCTTKRNCAPDEYCSGKRMNGKMRRVCIKQVLVEARRACTKNSQCTKPEKCLGQRLRAVNMRFCGIPMD</sequence>
<organism evidence="2 3">
    <name type="scientific">Caenorhabditis angaria</name>
    <dbReference type="NCBI Taxonomy" id="860376"/>
    <lineage>
        <taxon>Eukaryota</taxon>
        <taxon>Metazoa</taxon>
        <taxon>Ecdysozoa</taxon>
        <taxon>Nematoda</taxon>
        <taxon>Chromadorea</taxon>
        <taxon>Rhabditida</taxon>
        <taxon>Rhabditina</taxon>
        <taxon>Rhabditomorpha</taxon>
        <taxon>Rhabditoidea</taxon>
        <taxon>Rhabditidae</taxon>
        <taxon>Peloderinae</taxon>
        <taxon>Caenorhabditis</taxon>
    </lineage>
</organism>
<evidence type="ECO:0000313" key="2">
    <source>
        <dbReference type="EMBL" id="CAI5440036.1"/>
    </source>
</evidence>
<accession>A0A9P1MXV1</accession>